<evidence type="ECO:0000313" key="3">
    <source>
        <dbReference type="Proteomes" id="UP000694257"/>
    </source>
</evidence>
<dbReference type="Pfam" id="PF01841">
    <property type="entry name" value="Transglut_core"/>
    <property type="match status" value="1"/>
</dbReference>
<name>A0ABX8RKY8_NOCIO</name>
<evidence type="ECO:0000313" key="2">
    <source>
        <dbReference type="EMBL" id="QXN89582.1"/>
    </source>
</evidence>
<reference evidence="2 3" key="1">
    <citation type="submission" date="2021-07" db="EMBL/GenBank/DDBJ databases">
        <title>Whole Genome Sequence of Nocardia Iowensis.</title>
        <authorList>
            <person name="Lamm A."/>
            <person name="Collins-Fairclough A.M."/>
            <person name="Bunk B."/>
            <person name="Sproer C."/>
        </authorList>
    </citation>
    <scope>NUCLEOTIDE SEQUENCE [LARGE SCALE GENOMIC DNA]</scope>
    <source>
        <strain evidence="2 3">NRRL 5646</strain>
    </source>
</reference>
<dbReference type="InterPro" id="IPR002931">
    <property type="entry name" value="Transglutaminase-like"/>
</dbReference>
<dbReference type="EMBL" id="CP078145">
    <property type="protein sequence ID" value="QXN89582.1"/>
    <property type="molecule type" value="Genomic_DNA"/>
</dbReference>
<sequence>MRTTELDITFYATQSRFSDPGTLADWAGAVDPDAAVLRAVASGLVFHFRGMGDHGFPPERRAEIDLRYAEDIFARLYELNPAPVRTERAPIERVVGCCRDFTLLLVAMARGHGIPARSRTGFATYLVPGWAVDHTIAEVWDAEQRRWRLMDPQFAPGYLDPTDGAELDVLDVPSDRFLVAADAWAACRGGADPERFVVSPDQPAPFLRGWPYLMHNLVLDLAALNKYEMILWDLWGPLNTTARVDSRTMAEMDALSALLRDSRIGIDCIRGAFEDRRLRVPSVIRTVTPFDGVPRQVVLR</sequence>
<keyword evidence="3" id="KW-1185">Reference proteome</keyword>
<dbReference type="Proteomes" id="UP000694257">
    <property type="component" value="Chromosome"/>
</dbReference>
<feature type="domain" description="Transglutaminase-like" evidence="1">
    <location>
        <begin position="90"/>
        <end position="154"/>
    </location>
</feature>
<proteinExistence type="predicted"/>
<organism evidence="2 3">
    <name type="scientific">Nocardia iowensis</name>
    <dbReference type="NCBI Taxonomy" id="204891"/>
    <lineage>
        <taxon>Bacteria</taxon>
        <taxon>Bacillati</taxon>
        <taxon>Actinomycetota</taxon>
        <taxon>Actinomycetes</taxon>
        <taxon>Mycobacteriales</taxon>
        <taxon>Nocardiaceae</taxon>
        <taxon>Nocardia</taxon>
    </lineage>
</organism>
<dbReference type="RefSeq" id="WP_218470457.1">
    <property type="nucleotide sequence ID" value="NZ_BAABJN010000006.1"/>
</dbReference>
<accession>A0ABX8RKY8</accession>
<protein>
    <submittedName>
        <fullName evidence="2">Transglutaminase domain-containing protein</fullName>
    </submittedName>
</protein>
<evidence type="ECO:0000259" key="1">
    <source>
        <dbReference type="SMART" id="SM00460"/>
    </source>
</evidence>
<gene>
    <name evidence="2" type="ORF">KV110_29390</name>
</gene>
<dbReference type="SMART" id="SM00460">
    <property type="entry name" value="TGc"/>
    <property type="match status" value="1"/>
</dbReference>